<feature type="compositionally biased region" description="Polar residues" evidence="11">
    <location>
        <begin position="120"/>
        <end position="134"/>
    </location>
</feature>
<dbReference type="RefSeq" id="XP_062663568.1">
    <property type="nucleotide sequence ID" value="XM_062808526.1"/>
</dbReference>
<dbReference type="Pfam" id="PF09340">
    <property type="entry name" value="NuA4"/>
    <property type="match status" value="1"/>
</dbReference>
<feature type="compositionally biased region" description="Low complexity" evidence="11">
    <location>
        <begin position="22"/>
        <end position="31"/>
    </location>
</feature>
<evidence type="ECO:0000256" key="3">
    <source>
        <dbReference type="ARBA" id="ARBA00018504"/>
    </source>
</evidence>
<accession>A0AAE0HP22</accession>
<dbReference type="GO" id="GO:0006325">
    <property type="term" value="P:chromatin organization"/>
    <property type="evidence" value="ECO:0007669"/>
    <property type="project" value="UniProtKB-KW"/>
</dbReference>
<keyword evidence="9" id="KW-0234">DNA repair</keyword>
<comment type="caution">
    <text evidence="12">The sequence shown here is derived from an EMBL/GenBank/DDBJ whole genome shotgun (WGS) entry which is preliminary data.</text>
</comment>
<dbReference type="GO" id="GO:0005634">
    <property type="term" value="C:nucleus"/>
    <property type="evidence" value="ECO:0007669"/>
    <property type="project" value="UniProtKB-SubCell"/>
</dbReference>
<keyword evidence="8 9" id="KW-0539">Nucleus</keyword>
<dbReference type="EMBL" id="JAUEPN010000001">
    <property type="protein sequence ID" value="KAK3300054.1"/>
    <property type="molecule type" value="Genomic_DNA"/>
</dbReference>
<keyword evidence="6 10" id="KW-0175">Coiled coil</keyword>
<evidence type="ECO:0000313" key="12">
    <source>
        <dbReference type="EMBL" id="KAK3300054.1"/>
    </source>
</evidence>
<protein>
    <recommendedName>
        <fullName evidence="3 9">Chromatin modification-related protein EAF6</fullName>
    </recommendedName>
</protein>
<evidence type="ECO:0000256" key="2">
    <source>
        <dbReference type="ARBA" id="ARBA00010916"/>
    </source>
</evidence>
<sequence>MTGNVPPGGNTKSAGANGPGGDAASSSSAAGIPFYEKQRQQLKELISRKRTLEKKLSSIEDHISNKESEYLDGTPSGNIIIGFDNYVKGATAAAALRRKTGALDHNRVFSRSSVSYNTSADAQTAASTPAHTPLSSSFGGNGNGPSGAPTPTSAVSGGGGGGGGRSGASTKKSKKNTPAASAAAAAAAAAGGVGGGGVGRGDGGGGGEDSETDGREAKKVRTSFGARK</sequence>
<evidence type="ECO:0000256" key="10">
    <source>
        <dbReference type="SAM" id="Coils"/>
    </source>
</evidence>
<evidence type="ECO:0000256" key="5">
    <source>
        <dbReference type="ARBA" id="ARBA00023015"/>
    </source>
</evidence>
<organism evidence="12 13">
    <name type="scientific">Chaetomium fimeti</name>
    <dbReference type="NCBI Taxonomy" id="1854472"/>
    <lineage>
        <taxon>Eukaryota</taxon>
        <taxon>Fungi</taxon>
        <taxon>Dikarya</taxon>
        <taxon>Ascomycota</taxon>
        <taxon>Pezizomycotina</taxon>
        <taxon>Sordariomycetes</taxon>
        <taxon>Sordariomycetidae</taxon>
        <taxon>Sordariales</taxon>
        <taxon>Chaetomiaceae</taxon>
        <taxon>Chaetomium</taxon>
    </lineage>
</organism>
<reference evidence="12" key="1">
    <citation type="journal article" date="2023" name="Mol. Phylogenet. Evol.">
        <title>Genome-scale phylogeny and comparative genomics of the fungal order Sordariales.</title>
        <authorList>
            <person name="Hensen N."/>
            <person name="Bonometti L."/>
            <person name="Westerberg I."/>
            <person name="Brannstrom I.O."/>
            <person name="Guillou S."/>
            <person name="Cros-Aarteil S."/>
            <person name="Calhoun S."/>
            <person name="Haridas S."/>
            <person name="Kuo A."/>
            <person name="Mondo S."/>
            <person name="Pangilinan J."/>
            <person name="Riley R."/>
            <person name="LaButti K."/>
            <person name="Andreopoulos B."/>
            <person name="Lipzen A."/>
            <person name="Chen C."/>
            <person name="Yan M."/>
            <person name="Daum C."/>
            <person name="Ng V."/>
            <person name="Clum A."/>
            <person name="Steindorff A."/>
            <person name="Ohm R.A."/>
            <person name="Martin F."/>
            <person name="Silar P."/>
            <person name="Natvig D.O."/>
            <person name="Lalanne C."/>
            <person name="Gautier V."/>
            <person name="Ament-Velasquez S.L."/>
            <person name="Kruys A."/>
            <person name="Hutchinson M.I."/>
            <person name="Powell A.J."/>
            <person name="Barry K."/>
            <person name="Miller A.N."/>
            <person name="Grigoriev I.V."/>
            <person name="Debuchy R."/>
            <person name="Gladieux P."/>
            <person name="Hiltunen Thoren M."/>
            <person name="Johannesson H."/>
        </authorList>
    </citation>
    <scope>NUCLEOTIDE SEQUENCE</scope>
    <source>
        <strain evidence="12">CBS 168.71</strain>
    </source>
</reference>
<evidence type="ECO:0000256" key="1">
    <source>
        <dbReference type="ARBA" id="ARBA00004123"/>
    </source>
</evidence>
<name>A0AAE0HP22_9PEZI</name>
<evidence type="ECO:0000256" key="8">
    <source>
        <dbReference type="ARBA" id="ARBA00023242"/>
    </source>
</evidence>
<keyword evidence="9" id="KW-0227">DNA damage</keyword>
<keyword evidence="13" id="KW-1185">Reference proteome</keyword>
<dbReference type="PANTHER" id="PTHR13476">
    <property type="entry name" value="CHROMATIN MODIFICATION-RELATED PROTEIN MEAF6"/>
    <property type="match status" value="1"/>
</dbReference>
<feature type="compositionally biased region" description="Gly residues" evidence="11">
    <location>
        <begin position="191"/>
        <end position="207"/>
    </location>
</feature>
<feature type="region of interest" description="Disordered" evidence="11">
    <location>
        <begin position="120"/>
        <end position="228"/>
    </location>
</feature>
<feature type="compositionally biased region" description="Low complexity" evidence="11">
    <location>
        <begin position="179"/>
        <end position="190"/>
    </location>
</feature>
<gene>
    <name evidence="12" type="ORF">B0H64DRAFT_6232</name>
</gene>
<evidence type="ECO:0000256" key="4">
    <source>
        <dbReference type="ARBA" id="ARBA00022853"/>
    </source>
</evidence>
<feature type="coiled-coil region" evidence="10">
    <location>
        <begin position="35"/>
        <end position="69"/>
    </location>
</feature>
<keyword evidence="7 9" id="KW-0804">Transcription</keyword>
<dbReference type="GO" id="GO:0035267">
    <property type="term" value="C:NuA4 histone acetyltransferase complex"/>
    <property type="evidence" value="ECO:0007669"/>
    <property type="project" value="UniProtKB-UniRule"/>
</dbReference>
<comment type="function">
    <text evidence="9">Component of the NuA4 histone acetyltransferase complex which is involved in transcriptional activation of selected genes principally by acetylation of nucleosomal histone H4 and H2A. The NuA4 complex is also involved in DNA repair.</text>
</comment>
<feature type="region of interest" description="Disordered" evidence="11">
    <location>
        <begin position="1"/>
        <end position="34"/>
    </location>
</feature>
<evidence type="ECO:0000256" key="6">
    <source>
        <dbReference type="ARBA" id="ARBA00023054"/>
    </source>
</evidence>
<evidence type="ECO:0000256" key="9">
    <source>
        <dbReference type="RuleBase" id="RU368022"/>
    </source>
</evidence>
<comment type="subcellular location">
    <subcellularLocation>
        <location evidence="1 9">Nucleus</location>
    </subcellularLocation>
</comment>
<reference evidence="12" key="2">
    <citation type="submission" date="2023-06" db="EMBL/GenBank/DDBJ databases">
        <authorList>
            <consortium name="Lawrence Berkeley National Laboratory"/>
            <person name="Haridas S."/>
            <person name="Hensen N."/>
            <person name="Bonometti L."/>
            <person name="Westerberg I."/>
            <person name="Brannstrom I.O."/>
            <person name="Guillou S."/>
            <person name="Cros-Aarteil S."/>
            <person name="Calhoun S."/>
            <person name="Kuo A."/>
            <person name="Mondo S."/>
            <person name="Pangilinan J."/>
            <person name="Riley R."/>
            <person name="Labutti K."/>
            <person name="Andreopoulos B."/>
            <person name="Lipzen A."/>
            <person name="Chen C."/>
            <person name="Yanf M."/>
            <person name="Daum C."/>
            <person name="Ng V."/>
            <person name="Clum A."/>
            <person name="Steindorff A."/>
            <person name="Ohm R."/>
            <person name="Martin F."/>
            <person name="Silar P."/>
            <person name="Natvig D."/>
            <person name="Lalanne C."/>
            <person name="Gautier V."/>
            <person name="Ament-Velasquez S.L."/>
            <person name="Kruys A."/>
            <person name="Hutchinson M.I."/>
            <person name="Powell A.J."/>
            <person name="Barry K."/>
            <person name="Miller A.N."/>
            <person name="Grigoriev I.V."/>
            <person name="Debuchy R."/>
            <person name="Gladieux P."/>
            <person name="Thoren M.H."/>
            <person name="Johannesson H."/>
        </authorList>
    </citation>
    <scope>NUCLEOTIDE SEQUENCE</scope>
    <source>
        <strain evidence="12">CBS 168.71</strain>
    </source>
</reference>
<keyword evidence="5 9" id="KW-0805">Transcription regulation</keyword>
<evidence type="ECO:0000256" key="11">
    <source>
        <dbReference type="SAM" id="MobiDB-lite"/>
    </source>
</evidence>
<dbReference type="GeneID" id="87845474"/>
<dbReference type="InterPro" id="IPR015418">
    <property type="entry name" value="Eaf6"/>
</dbReference>
<feature type="compositionally biased region" description="Gly residues" evidence="11">
    <location>
        <begin position="156"/>
        <end position="166"/>
    </location>
</feature>
<dbReference type="Proteomes" id="UP001278766">
    <property type="component" value="Unassembled WGS sequence"/>
</dbReference>
<dbReference type="GO" id="GO:0006281">
    <property type="term" value="P:DNA repair"/>
    <property type="evidence" value="ECO:0007669"/>
    <property type="project" value="UniProtKB-UniRule"/>
</dbReference>
<comment type="similarity">
    <text evidence="2 9">Belongs to the EAF6 family.</text>
</comment>
<keyword evidence="4 9" id="KW-0156">Chromatin regulator</keyword>
<evidence type="ECO:0000313" key="13">
    <source>
        <dbReference type="Proteomes" id="UP001278766"/>
    </source>
</evidence>
<comment type="subunit">
    <text evidence="9">Component of the NuA4 histone acetyltransferase complex.</text>
</comment>
<dbReference type="AlphaFoldDB" id="A0AAE0HP22"/>
<proteinExistence type="inferred from homology"/>
<evidence type="ECO:0000256" key="7">
    <source>
        <dbReference type="ARBA" id="ARBA00023163"/>
    </source>
</evidence>